<accession>A0A139I1Q6</accession>
<name>A0A139I1Q6_9PEZI</name>
<organism evidence="1 2">
    <name type="scientific">Pseudocercospora musae</name>
    <dbReference type="NCBI Taxonomy" id="113226"/>
    <lineage>
        <taxon>Eukaryota</taxon>
        <taxon>Fungi</taxon>
        <taxon>Dikarya</taxon>
        <taxon>Ascomycota</taxon>
        <taxon>Pezizomycotina</taxon>
        <taxon>Dothideomycetes</taxon>
        <taxon>Dothideomycetidae</taxon>
        <taxon>Mycosphaerellales</taxon>
        <taxon>Mycosphaerellaceae</taxon>
        <taxon>Pseudocercospora</taxon>
    </lineage>
</organism>
<reference evidence="1 2" key="1">
    <citation type="submission" date="2015-07" db="EMBL/GenBank/DDBJ databases">
        <title>Comparative genomics of the Sigatoka disease complex on banana suggests a link between parallel evolutionary changes in Pseudocercospora fijiensis and Pseudocercospora eumusae and increased virulence on the banana host.</title>
        <authorList>
            <person name="Chang T.-C."/>
            <person name="Salvucci A."/>
            <person name="Crous P.W."/>
            <person name="Stergiopoulos I."/>
        </authorList>
    </citation>
    <scope>NUCLEOTIDE SEQUENCE [LARGE SCALE GENOMIC DNA]</scope>
    <source>
        <strain evidence="1 2">CBS 116634</strain>
    </source>
</reference>
<evidence type="ECO:0000313" key="1">
    <source>
        <dbReference type="EMBL" id="KXT08627.1"/>
    </source>
</evidence>
<sequence>MRANLPELVACGLRSGKSACMRLNGPFTLTCAPMSAKLERECLNMRFYLESFPPVYGVGIHKRLGFWQLTSVGHQNAPIPSKRSSLFD</sequence>
<keyword evidence="2" id="KW-1185">Reference proteome</keyword>
<proteinExistence type="predicted"/>
<protein>
    <submittedName>
        <fullName evidence="1">Uncharacterized protein</fullName>
    </submittedName>
</protein>
<dbReference type="EMBL" id="LFZO01000421">
    <property type="protein sequence ID" value="KXT08627.1"/>
    <property type="molecule type" value="Genomic_DNA"/>
</dbReference>
<dbReference type="AlphaFoldDB" id="A0A139I1Q6"/>
<dbReference type="Proteomes" id="UP000073492">
    <property type="component" value="Unassembled WGS sequence"/>
</dbReference>
<comment type="caution">
    <text evidence="1">The sequence shown here is derived from an EMBL/GenBank/DDBJ whole genome shotgun (WGS) entry which is preliminary data.</text>
</comment>
<evidence type="ECO:0000313" key="2">
    <source>
        <dbReference type="Proteomes" id="UP000073492"/>
    </source>
</evidence>
<gene>
    <name evidence="1" type="ORF">AC579_6567</name>
</gene>